<organism evidence="8 9">
    <name type="scientific">Vibrio maritimus</name>
    <dbReference type="NCBI Taxonomy" id="990268"/>
    <lineage>
        <taxon>Bacteria</taxon>
        <taxon>Pseudomonadati</taxon>
        <taxon>Pseudomonadota</taxon>
        <taxon>Gammaproteobacteria</taxon>
        <taxon>Vibrionales</taxon>
        <taxon>Vibrionaceae</taxon>
        <taxon>Vibrio</taxon>
    </lineage>
</organism>
<reference evidence="8 9" key="2">
    <citation type="submission" date="2014-09" db="EMBL/GenBank/DDBJ databases">
        <authorList>
            <consortium name="NBRP consortium"/>
            <person name="Sawabe T."/>
            <person name="Meirelles P."/>
            <person name="Nakanishi M."/>
            <person name="Sayaka M."/>
            <person name="Hattori M."/>
            <person name="Ohkuma M."/>
        </authorList>
    </citation>
    <scope>NUCLEOTIDE SEQUENCE [LARGE SCALE GENOMIC DNA]</scope>
    <source>
        <strain evidence="8 9">JCM 19240</strain>
    </source>
</reference>
<dbReference type="InterPro" id="IPR003507">
    <property type="entry name" value="S66_fam"/>
</dbReference>
<dbReference type="EMBL" id="BBMT01000007">
    <property type="protein sequence ID" value="GAL35730.1"/>
    <property type="molecule type" value="Genomic_DNA"/>
</dbReference>
<accession>A0A090T6W4</accession>
<dbReference type="InterPro" id="IPR027461">
    <property type="entry name" value="Carboxypeptidase_A_C_sf"/>
</dbReference>
<reference evidence="8 9" key="1">
    <citation type="submission" date="2014-09" db="EMBL/GenBank/DDBJ databases">
        <title>Vibrio maritimus JCM 19240. (C210) whole genome shotgun sequence.</title>
        <authorList>
            <person name="Sawabe T."/>
            <person name="Meirelles P."/>
            <person name="Nakanishi M."/>
            <person name="Sayaka M."/>
            <person name="Hattori M."/>
            <person name="Ohkuma M."/>
        </authorList>
    </citation>
    <scope>NUCLEOTIDE SEQUENCE [LARGE SCALE GENOMIC DNA]</scope>
    <source>
        <strain evidence="8 9">JCM 19240</strain>
    </source>
</reference>
<dbReference type="Gene3D" id="3.50.30.60">
    <property type="entry name" value="LD-carboxypeptidase A C-terminal domain-like"/>
    <property type="match status" value="1"/>
</dbReference>
<evidence type="ECO:0000259" key="7">
    <source>
        <dbReference type="Pfam" id="PF17676"/>
    </source>
</evidence>
<evidence type="ECO:0000313" key="8">
    <source>
        <dbReference type="EMBL" id="GAL35730.1"/>
    </source>
</evidence>
<dbReference type="PANTHER" id="PTHR30237">
    <property type="entry name" value="MURAMOYLTETRAPEPTIDE CARBOXYPEPTIDASE"/>
    <property type="match status" value="1"/>
</dbReference>
<keyword evidence="2 8" id="KW-0121">Carboxypeptidase</keyword>
<gene>
    <name evidence="8" type="ORF">JCM19240_577</name>
</gene>
<comment type="similarity">
    <text evidence="1">Belongs to the peptidase S66 family.</text>
</comment>
<evidence type="ECO:0000256" key="4">
    <source>
        <dbReference type="ARBA" id="ARBA00022801"/>
    </source>
</evidence>
<evidence type="ECO:0000256" key="5">
    <source>
        <dbReference type="ARBA" id="ARBA00022825"/>
    </source>
</evidence>
<dbReference type="InterPro" id="IPR029062">
    <property type="entry name" value="Class_I_gatase-like"/>
</dbReference>
<keyword evidence="9" id="KW-1185">Reference proteome</keyword>
<dbReference type="Proteomes" id="UP000029224">
    <property type="component" value="Unassembled WGS sequence"/>
</dbReference>
<dbReference type="InterPro" id="IPR027478">
    <property type="entry name" value="LdcA_N"/>
</dbReference>
<dbReference type="EC" id="3.4.17.13" evidence="8"/>
<evidence type="ECO:0000313" key="9">
    <source>
        <dbReference type="Proteomes" id="UP000029224"/>
    </source>
</evidence>
<keyword evidence="5" id="KW-0720">Serine protease</keyword>
<comment type="caution">
    <text evidence="8">The sequence shown here is derived from an EMBL/GenBank/DDBJ whole genome shotgun (WGS) entry which is preliminary data.</text>
</comment>
<protein>
    <submittedName>
        <fullName evidence="8">Muramoyltetrapeptide carboxypeptidase</fullName>
        <ecNumber evidence="8">3.4.17.13</ecNumber>
    </submittedName>
</protein>
<dbReference type="Gene3D" id="3.40.50.10740">
    <property type="entry name" value="Class I glutamine amidotransferase-like"/>
    <property type="match status" value="1"/>
</dbReference>
<keyword evidence="4 8" id="KW-0378">Hydrolase</keyword>
<dbReference type="GO" id="GO:0008236">
    <property type="term" value="F:serine-type peptidase activity"/>
    <property type="evidence" value="ECO:0007669"/>
    <property type="project" value="UniProtKB-KW"/>
</dbReference>
<feature type="domain" description="LD-carboxypeptidase C-terminal" evidence="7">
    <location>
        <begin position="139"/>
        <end position="247"/>
    </location>
</feature>
<evidence type="ECO:0000256" key="2">
    <source>
        <dbReference type="ARBA" id="ARBA00022645"/>
    </source>
</evidence>
<proteinExistence type="inferred from homology"/>
<dbReference type="InterPro" id="IPR040449">
    <property type="entry name" value="Peptidase_S66_N"/>
</dbReference>
<sequence>MSMLMDDTIDAIYPPWGGEVAMELLALIDFEKLKQARPKWILGFSDVSTISATFACKLGWATGHCSNLMDLAPNAIDPLTSSTLQHFATPSGGSFTQEALDHYASCWPDFVNAPESGLELETKTCWKWLTKPSHEDTIQGRLIGGCWDTLSHLFGTEYLDLEAMSKRHPEGLILYLENAEMPPTEVARTILSMKYRGVFNHINGLLIGRSAAPETSDANGLSYNECLVNYLADTNIPVLIDLDIGHKPLI</sequence>
<dbReference type="Pfam" id="PF17676">
    <property type="entry name" value="Peptidase_S66C"/>
    <property type="match status" value="1"/>
</dbReference>
<dbReference type="GO" id="GO:0106415">
    <property type="term" value="F:muramoyltetrapeptide carboxypeptidase activity"/>
    <property type="evidence" value="ECO:0007669"/>
    <property type="project" value="UniProtKB-EC"/>
</dbReference>
<name>A0A090T6W4_9VIBR</name>
<evidence type="ECO:0000256" key="3">
    <source>
        <dbReference type="ARBA" id="ARBA00022670"/>
    </source>
</evidence>
<dbReference type="GO" id="GO:0006508">
    <property type="term" value="P:proteolysis"/>
    <property type="evidence" value="ECO:0007669"/>
    <property type="project" value="UniProtKB-KW"/>
</dbReference>
<feature type="domain" description="LD-carboxypeptidase N-terminal" evidence="6">
    <location>
        <begin position="1"/>
        <end position="64"/>
    </location>
</feature>
<keyword evidence="3" id="KW-0645">Protease</keyword>
<dbReference type="AlphaFoldDB" id="A0A090T6W4"/>
<dbReference type="SUPFAM" id="SSF52317">
    <property type="entry name" value="Class I glutamine amidotransferase-like"/>
    <property type="match status" value="1"/>
</dbReference>
<evidence type="ECO:0000259" key="6">
    <source>
        <dbReference type="Pfam" id="PF02016"/>
    </source>
</evidence>
<dbReference type="PANTHER" id="PTHR30237:SF2">
    <property type="entry name" value="MUREIN TETRAPEPTIDE CARBOXYPEPTIDASE"/>
    <property type="match status" value="1"/>
</dbReference>
<dbReference type="CDD" id="cd07062">
    <property type="entry name" value="Peptidase_S66_mccF_like"/>
    <property type="match status" value="1"/>
</dbReference>
<dbReference type="SUPFAM" id="SSF141986">
    <property type="entry name" value="LD-carboxypeptidase A C-terminal domain-like"/>
    <property type="match status" value="1"/>
</dbReference>
<dbReference type="Pfam" id="PF02016">
    <property type="entry name" value="Peptidase_S66"/>
    <property type="match status" value="1"/>
</dbReference>
<dbReference type="InterPro" id="IPR040921">
    <property type="entry name" value="Peptidase_S66C"/>
</dbReference>
<evidence type="ECO:0000256" key="1">
    <source>
        <dbReference type="ARBA" id="ARBA00010233"/>
    </source>
</evidence>